<dbReference type="EMBL" id="FJUX01000183">
    <property type="protein sequence ID" value="CZT13283.1"/>
    <property type="molecule type" value="Genomic_DNA"/>
</dbReference>
<accession>A0A1E1LS06</accession>
<dbReference type="OrthoDB" id="10616185at2759"/>
<gene>
    <name evidence="2" type="ORF">RAG0_16815</name>
</gene>
<sequence length="462" mass="50236">MSVTIDTDLLHINIPTLVDDIMSGRLLIGDALPKLDSIRGEEFRSMLIAEADLMKAQGDEADRLKIRMIEGRVAESLDRDECERGIEFATVRKGKSPAFSTYEGSKSAEIRGLSLSKASNVIKAGDIIAMEKALASLSKPEPQTPKTSPSSPGKSRSKPKKNSPPPLKFDMSPASNALSAKLTLSKASVAKEALARPVNDTHGQGDAPDTCETIRASSAPHVTNSKENSPRSTSQLNHTDLAAAEQIIEARAANSRSTVLHADFVPYLVKFKAPDGSYVVEERIRGAANETYHVLGKFVPMNVEEASDKSYSVRQRQVSNPSIAALGPSRDEVPVIDTEISLPIEPVTDLADSVEFESPENDIGVSLNLKPYAIPEFLMFFKGPAYSFRNLWIVVASIWALYSTWHRSDKILGALVAGIEAVKEGSLWVLDKLLGFVGVLVRDYLEWREDESGIIASAVFDG</sequence>
<evidence type="ECO:0000256" key="1">
    <source>
        <dbReference type="SAM" id="MobiDB-lite"/>
    </source>
</evidence>
<evidence type="ECO:0000313" key="2">
    <source>
        <dbReference type="EMBL" id="CZT13283.1"/>
    </source>
</evidence>
<name>A0A1E1LS06_9HELO</name>
<proteinExistence type="predicted"/>
<dbReference type="Proteomes" id="UP000178912">
    <property type="component" value="Unassembled WGS sequence"/>
</dbReference>
<reference evidence="3" key="1">
    <citation type="submission" date="2016-03" db="EMBL/GenBank/DDBJ databases">
        <authorList>
            <person name="Guldener U."/>
        </authorList>
    </citation>
    <scope>NUCLEOTIDE SEQUENCE [LARGE SCALE GENOMIC DNA]</scope>
    <source>
        <strain evidence="3">04CH-RAC-A.6.1</strain>
    </source>
</reference>
<feature type="region of interest" description="Disordered" evidence="1">
    <location>
        <begin position="135"/>
        <end position="173"/>
    </location>
</feature>
<keyword evidence="3" id="KW-1185">Reference proteome</keyword>
<protein>
    <submittedName>
        <fullName evidence="2">Uncharacterized protein</fullName>
    </submittedName>
</protein>
<feature type="compositionally biased region" description="Low complexity" evidence="1">
    <location>
        <begin position="138"/>
        <end position="154"/>
    </location>
</feature>
<evidence type="ECO:0000313" key="3">
    <source>
        <dbReference type="Proteomes" id="UP000178912"/>
    </source>
</evidence>
<organism evidence="2 3">
    <name type="scientific">Rhynchosporium agropyri</name>
    <dbReference type="NCBI Taxonomy" id="914238"/>
    <lineage>
        <taxon>Eukaryota</taxon>
        <taxon>Fungi</taxon>
        <taxon>Dikarya</taxon>
        <taxon>Ascomycota</taxon>
        <taxon>Pezizomycotina</taxon>
        <taxon>Leotiomycetes</taxon>
        <taxon>Helotiales</taxon>
        <taxon>Ploettnerulaceae</taxon>
        <taxon>Rhynchosporium</taxon>
    </lineage>
</organism>
<dbReference type="AlphaFoldDB" id="A0A1E1LS06"/>